<gene>
    <name evidence="3" type="ORF">LTR09_005116</name>
</gene>
<organism evidence="3 4">
    <name type="scientific">Extremus antarcticus</name>
    <dbReference type="NCBI Taxonomy" id="702011"/>
    <lineage>
        <taxon>Eukaryota</taxon>
        <taxon>Fungi</taxon>
        <taxon>Dikarya</taxon>
        <taxon>Ascomycota</taxon>
        <taxon>Pezizomycotina</taxon>
        <taxon>Dothideomycetes</taxon>
        <taxon>Dothideomycetidae</taxon>
        <taxon>Mycosphaerellales</taxon>
        <taxon>Extremaceae</taxon>
        <taxon>Extremus</taxon>
    </lineage>
</organism>
<proteinExistence type="predicted"/>
<feature type="compositionally biased region" description="Acidic residues" evidence="1">
    <location>
        <begin position="1"/>
        <end position="10"/>
    </location>
</feature>
<feature type="compositionally biased region" description="Low complexity" evidence="1">
    <location>
        <begin position="12"/>
        <end position="22"/>
    </location>
</feature>
<evidence type="ECO:0000313" key="4">
    <source>
        <dbReference type="Proteomes" id="UP001271007"/>
    </source>
</evidence>
<comment type="caution">
    <text evidence="3">The sequence shown here is derived from an EMBL/GenBank/DDBJ whole genome shotgun (WGS) entry which is preliminary data.</text>
</comment>
<evidence type="ECO:0000313" key="3">
    <source>
        <dbReference type="EMBL" id="KAK3053836.1"/>
    </source>
</evidence>
<dbReference type="AlphaFoldDB" id="A0AAJ0DNH2"/>
<protein>
    <submittedName>
        <fullName evidence="3">Uncharacterized protein</fullName>
    </submittedName>
</protein>
<feature type="region of interest" description="Disordered" evidence="1">
    <location>
        <begin position="1"/>
        <end position="39"/>
    </location>
</feature>
<dbReference type="EMBL" id="JAWDJX010000014">
    <property type="protein sequence ID" value="KAK3053836.1"/>
    <property type="molecule type" value="Genomic_DNA"/>
</dbReference>
<feature type="transmembrane region" description="Helical" evidence="2">
    <location>
        <begin position="142"/>
        <end position="162"/>
    </location>
</feature>
<keyword evidence="4" id="KW-1185">Reference proteome</keyword>
<keyword evidence="2" id="KW-0812">Transmembrane</keyword>
<evidence type="ECO:0000256" key="2">
    <source>
        <dbReference type="SAM" id="Phobius"/>
    </source>
</evidence>
<name>A0AAJ0DNH2_9PEZI</name>
<keyword evidence="2" id="KW-0472">Membrane</keyword>
<feature type="transmembrane region" description="Helical" evidence="2">
    <location>
        <begin position="102"/>
        <end position="122"/>
    </location>
</feature>
<evidence type="ECO:0000256" key="1">
    <source>
        <dbReference type="SAM" id="MobiDB-lite"/>
    </source>
</evidence>
<keyword evidence="2" id="KW-1133">Transmembrane helix</keyword>
<dbReference type="Proteomes" id="UP001271007">
    <property type="component" value="Unassembled WGS sequence"/>
</dbReference>
<accession>A0AAJ0DNH2</accession>
<reference evidence="3" key="1">
    <citation type="submission" date="2023-04" db="EMBL/GenBank/DDBJ databases">
        <title>Black Yeasts Isolated from many extreme environments.</title>
        <authorList>
            <person name="Coleine C."/>
            <person name="Stajich J.E."/>
            <person name="Selbmann L."/>
        </authorList>
    </citation>
    <scope>NUCLEOTIDE SEQUENCE</scope>
    <source>
        <strain evidence="3">CCFEE 5312</strain>
    </source>
</reference>
<sequence>MRAFEPDPDPSQEPSASEPQPSVRNDKLPSAQQPDMADFSTSRHVAGKSLNAHDHGDRRLLIFVHTCIKQTPITAACHSALCKVLTDEAKMNMNINEVRDNIAMAIVFAVAIPVIDLVYGALFGNDRAMPNGTRMLDFIRQIVRELLLVAVPWMLALLYLTVGDGAVRISLYACPSDFSHALDIAFNVVQAVQIMRYFTGLFGWL</sequence>